<dbReference type="InterPro" id="IPR059000">
    <property type="entry name" value="ATPase_P-type_domA"/>
</dbReference>
<name>A0A7N4P0J5_SARHA</name>
<dbReference type="InterPro" id="IPR036412">
    <property type="entry name" value="HAD-like_sf"/>
</dbReference>
<dbReference type="Proteomes" id="UP000007648">
    <property type="component" value="Unassembled WGS sequence"/>
</dbReference>
<dbReference type="InterPro" id="IPR018303">
    <property type="entry name" value="ATPase_P-typ_P_site"/>
</dbReference>
<accession>A0A7N4P0J5</accession>
<evidence type="ECO:0000256" key="13">
    <source>
        <dbReference type="ARBA" id="ARBA00022860"/>
    </source>
</evidence>
<dbReference type="FunFam" id="1.20.1110.10:FF:000002">
    <property type="entry name" value="Calcium-transporting ATPase"/>
    <property type="match status" value="1"/>
</dbReference>
<dbReference type="SUPFAM" id="SSF81653">
    <property type="entry name" value="Calcium ATPase, transduction domain A"/>
    <property type="match status" value="1"/>
</dbReference>
<dbReference type="Pfam" id="PF13246">
    <property type="entry name" value="Cation_ATPase"/>
    <property type="match status" value="1"/>
</dbReference>
<feature type="transmembrane region" description="Helical" evidence="18">
    <location>
        <begin position="928"/>
        <end position="946"/>
    </location>
</feature>
<evidence type="ECO:0000256" key="2">
    <source>
        <dbReference type="ARBA" id="ARBA00006124"/>
    </source>
</evidence>
<gene>
    <name evidence="22" type="primary">ATP2B3</name>
</gene>
<dbReference type="InterPro" id="IPR023214">
    <property type="entry name" value="HAD_sf"/>
</dbReference>
<evidence type="ECO:0000256" key="3">
    <source>
        <dbReference type="ARBA" id="ARBA00022448"/>
    </source>
</evidence>
<dbReference type="SMART" id="SM00831">
    <property type="entry name" value="Cation_ATPase_N"/>
    <property type="match status" value="1"/>
</dbReference>
<keyword evidence="5" id="KW-0597">Phosphoprotein</keyword>
<dbReference type="InterPro" id="IPR008250">
    <property type="entry name" value="ATPase_P-typ_transduc_dom_A_sf"/>
</dbReference>
<dbReference type="PANTHER" id="PTHR24093:SF284">
    <property type="entry name" value="PLASMA MEMBRANE CALCIUM-TRANSPORTING ATPASE 3"/>
    <property type="match status" value="1"/>
</dbReference>
<dbReference type="InterPro" id="IPR006408">
    <property type="entry name" value="P-type_ATPase_IIB"/>
</dbReference>
<proteinExistence type="inferred from homology"/>
<feature type="region of interest" description="Disordered" evidence="20">
    <location>
        <begin position="1"/>
        <end position="23"/>
    </location>
</feature>
<feature type="compositionally biased region" description="Basic and acidic residues" evidence="20">
    <location>
        <begin position="341"/>
        <end position="356"/>
    </location>
</feature>
<comment type="similarity">
    <text evidence="2 18">Belongs to the cation transport ATPase (P-type) (TC 3.A.3) family. Type IIB subfamily.</text>
</comment>
<feature type="coiled-coil region" evidence="19">
    <location>
        <begin position="1075"/>
        <end position="1102"/>
    </location>
</feature>
<dbReference type="GO" id="GO:0005524">
    <property type="term" value="F:ATP binding"/>
    <property type="evidence" value="ECO:0007669"/>
    <property type="project" value="UniProtKB-KW"/>
</dbReference>
<evidence type="ECO:0000256" key="15">
    <source>
        <dbReference type="ARBA" id="ARBA00022989"/>
    </source>
</evidence>
<evidence type="ECO:0000256" key="14">
    <source>
        <dbReference type="ARBA" id="ARBA00022967"/>
    </source>
</evidence>
<keyword evidence="4" id="KW-1003">Cell membrane</keyword>
<feature type="transmembrane region" description="Helical" evidence="18">
    <location>
        <begin position="966"/>
        <end position="984"/>
    </location>
</feature>
<dbReference type="Pfam" id="PF00122">
    <property type="entry name" value="E1-E2_ATPase"/>
    <property type="match status" value="1"/>
</dbReference>
<reference evidence="22" key="3">
    <citation type="submission" date="2025-09" db="UniProtKB">
        <authorList>
            <consortium name="Ensembl"/>
        </authorList>
    </citation>
    <scope>IDENTIFICATION</scope>
</reference>
<evidence type="ECO:0000256" key="16">
    <source>
        <dbReference type="ARBA" id="ARBA00023065"/>
    </source>
</evidence>
<comment type="function">
    <text evidence="18">Catalyzes the hydrolysis of ATP coupled with the transport of calcium.</text>
</comment>
<dbReference type="FunFam" id="3.40.1110.10:FF:000032">
    <property type="entry name" value="Calcium-transporting ATPase"/>
    <property type="match status" value="1"/>
</dbReference>
<dbReference type="InterPro" id="IPR001757">
    <property type="entry name" value="P_typ_ATPase"/>
</dbReference>
<dbReference type="FunFam" id="3.40.50.1000:FF:000007">
    <property type="entry name" value="Calcium-transporting ATPase"/>
    <property type="match status" value="1"/>
</dbReference>
<evidence type="ECO:0000256" key="7">
    <source>
        <dbReference type="ARBA" id="ARBA00022692"/>
    </source>
</evidence>
<dbReference type="GeneTree" id="ENSGT00940000160765"/>
<sequence>MGDVANSSVGHHAKNQQHGANRAGGFGCTLPELRSLMELRGAEALQKIQETYGDVSGLCKRLKTSPTEGLSDNVTDLEKRRQIYGQNFIPPKKPKTFLQLVWEALQDVTLIILEIAAIISLGLSFYAPPGEQSDACGNVSAGAEDEGEAEAGWIEGAAILLSVICVVLVTAFNDWSKEKQFRGLQSRIEQEQKFQVIRKGQVIQVPVAELVVGDIAQIKYGDLLPADGVLIQGNDLKIDESSLTGESDHVRKAVDKDPMLLSGTHVMEGSGRMVVTAVGVNSQTGIIFTLLGASGEEEEKKEKKGKQQDGAVENNQNKAKKQDGAVAMEMQPLKSAEGGEMEEREKKKANGPKKEKSVLQGKLTKLAVQIGKAGLVMSAFTVVILVIYFVIHNFVIGGRTWLSNCTPVYVQYFVKFFIIGVTVLVVAVPEGLPLAVTISLAYSVKKMMKDNNLVRHLDACETMGNATAICSDKTGTLTTNRMTVVQSYVGDTHYKEIPDPNNLNPKILDLLVHAISINSAYTTKVLPPEKEGALPRQVGNKTECALLGFVLDLKQDFQPVRDQIPEQKLYKVYTFNSVRKSMSTVICMPDGGFRLFSKGASEILLKKCTNILNNNGELRSFRPRDRDEMVKKIIEPMACDGLRTICIAYRDFSAGQEPEWDNENEIVGELTCIAVVGIEDPVRPEVPEAIRKCQRAGITVRMVTGDNINTARAIAAKCGIIQPGEDFLCLEGKEFNRRIRNEKGEIEQDRLDKVWPKLRVLARSSPTDKHTLVKGIIDSTIGEQRQVVAVTGDGTNDGPALKKADVGFAMGIAGTDVAKEASDIILTDDNFSSIVKAVMWGRNVYDSISKFLQFQLTVNVVAVIVAFTGACITQDSPLKAVQMLWVNLIMDTFASLALATEPPTESLLLRKPYGRDKPLISRTMMKNILGHAIYQLTVIFTLLFAGEVMFDIDSGRNAPLHSPPSEHYTIIFNTFVLMQLCNEINARKIHGERNVFEGIFSNPIFCSIVLGTFGIQIVIVQFGGKPFSCAPLTIEQWLWCLFIGIGELVWGQVIATIPTSQLKFLKEAGHGPGKDEITDEEMAEDEEEIDHAERELRRGQILWFRGLNRIQTQMEVVSTFKRSGSFQGAVRRRSSVLSQLHDVTNISTPTHVILSAANPTSAAGSES</sequence>
<dbReference type="Pfam" id="PF12424">
    <property type="entry name" value="ATP_Ca_trans_C"/>
    <property type="match status" value="1"/>
</dbReference>
<evidence type="ECO:0000256" key="4">
    <source>
        <dbReference type="ARBA" id="ARBA00022475"/>
    </source>
</evidence>
<keyword evidence="19" id="KW-0175">Coiled coil</keyword>
<dbReference type="Ensembl" id="ENSSHAT00000034541.1">
    <property type="protein sequence ID" value="ENSSHAP00000031137.1"/>
    <property type="gene ID" value="ENSSHAG00000005720.2"/>
</dbReference>
<dbReference type="InterPro" id="IPR023298">
    <property type="entry name" value="ATPase_P-typ_TM_dom_sf"/>
</dbReference>
<dbReference type="SUPFAM" id="SSF81665">
    <property type="entry name" value="Calcium ATPase, transmembrane domain M"/>
    <property type="match status" value="1"/>
</dbReference>
<organism evidence="22 23">
    <name type="scientific">Sarcophilus harrisii</name>
    <name type="common">Tasmanian devil</name>
    <name type="synonym">Sarcophilus laniarius</name>
    <dbReference type="NCBI Taxonomy" id="9305"/>
    <lineage>
        <taxon>Eukaryota</taxon>
        <taxon>Metazoa</taxon>
        <taxon>Chordata</taxon>
        <taxon>Craniata</taxon>
        <taxon>Vertebrata</taxon>
        <taxon>Euteleostomi</taxon>
        <taxon>Mammalia</taxon>
        <taxon>Metatheria</taxon>
        <taxon>Dasyuromorphia</taxon>
        <taxon>Dasyuridae</taxon>
        <taxon>Sarcophilus</taxon>
    </lineage>
</organism>
<dbReference type="GO" id="GO:0098978">
    <property type="term" value="C:glutamatergic synapse"/>
    <property type="evidence" value="ECO:0007669"/>
    <property type="project" value="UniProtKB-ARBA"/>
</dbReference>
<keyword evidence="13" id="KW-0112">Calmodulin-binding</keyword>
<dbReference type="GO" id="GO:0046872">
    <property type="term" value="F:metal ion binding"/>
    <property type="evidence" value="ECO:0007669"/>
    <property type="project" value="UniProtKB-KW"/>
</dbReference>
<dbReference type="PROSITE" id="PS00154">
    <property type="entry name" value="ATPASE_E1_E2"/>
    <property type="match status" value="1"/>
</dbReference>
<evidence type="ECO:0000256" key="8">
    <source>
        <dbReference type="ARBA" id="ARBA00022723"/>
    </source>
</evidence>
<keyword evidence="17 18" id="KW-0472">Membrane</keyword>
<dbReference type="FunFam" id="1.20.1110.10:FF:000008">
    <property type="entry name" value="Calcium-transporting ATPase"/>
    <property type="match status" value="1"/>
</dbReference>
<dbReference type="Gene3D" id="3.40.50.1000">
    <property type="entry name" value="HAD superfamily/HAD-like"/>
    <property type="match status" value="1"/>
</dbReference>
<dbReference type="Gene3D" id="1.20.1110.10">
    <property type="entry name" value="Calcium-transporting ATPase, transmembrane domain"/>
    <property type="match status" value="3"/>
</dbReference>
<keyword evidence="10 18" id="KW-0106">Calcium</keyword>
<dbReference type="InterPro" id="IPR044492">
    <property type="entry name" value="P_typ_ATPase_HD_dom"/>
</dbReference>
<evidence type="ECO:0000259" key="21">
    <source>
        <dbReference type="SMART" id="SM00831"/>
    </source>
</evidence>
<reference evidence="22 23" key="1">
    <citation type="journal article" date="2011" name="Proc. Natl. Acad. Sci. U.S.A.">
        <title>Genetic diversity and population structure of the endangered marsupial Sarcophilus harrisii (Tasmanian devil).</title>
        <authorList>
            <person name="Miller W."/>
            <person name="Hayes V.M."/>
            <person name="Ratan A."/>
            <person name="Petersen D.C."/>
            <person name="Wittekindt N.E."/>
            <person name="Miller J."/>
            <person name="Walenz B."/>
            <person name="Knight J."/>
            <person name="Qi J."/>
            <person name="Zhao F."/>
            <person name="Wang Q."/>
            <person name="Bedoya-Reina O.C."/>
            <person name="Katiyar N."/>
            <person name="Tomsho L.P."/>
            <person name="Kasson L.M."/>
            <person name="Hardie R.A."/>
            <person name="Woodbridge P."/>
            <person name="Tindall E.A."/>
            <person name="Bertelsen M.F."/>
            <person name="Dixon D."/>
            <person name="Pyecroft S."/>
            <person name="Helgen K.M."/>
            <person name="Lesk A.M."/>
            <person name="Pringle T.H."/>
            <person name="Patterson N."/>
            <person name="Zhang Y."/>
            <person name="Kreiss A."/>
            <person name="Woods G.M."/>
            <person name="Jones M.E."/>
            <person name="Schuster S.C."/>
        </authorList>
    </citation>
    <scope>NUCLEOTIDE SEQUENCE [LARGE SCALE GENOMIC DNA]</scope>
</reference>
<protein>
    <recommendedName>
        <fullName evidence="18">Calcium-transporting ATPase</fullName>
        <ecNumber evidence="18">7.2.2.10</ecNumber>
    </recommendedName>
</protein>
<dbReference type="GO" id="GO:0005516">
    <property type="term" value="F:calmodulin binding"/>
    <property type="evidence" value="ECO:0007669"/>
    <property type="project" value="UniProtKB-KW"/>
</dbReference>
<comment type="catalytic activity">
    <reaction evidence="18">
        <text>Ca(2+)(in) + ATP + H2O = Ca(2+)(out) + ADP + phosphate + H(+)</text>
        <dbReference type="Rhea" id="RHEA:18105"/>
        <dbReference type="ChEBI" id="CHEBI:15377"/>
        <dbReference type="ChEBI" id="CHEBI:15378"/>
        <dbReference type="ChEBI" id="CHEBI:29108"/>
        <dbReference type="ChEBI" id="CHEBI:30616"/>
        <dbReference type="ChEBI" id="CHEBI:43474"/>
        <dbReference type="ChEBI" id="CHEBI:456216"/>
        <dbReference type="EC" id="7.2.2.10"/>
    </reaction>
</comment>
<dbReference type="InterPro" id="IPR022141">
    <property type="entry name" value="ATP_Ca_trans_C"/>
</dbReference>
<evidence type="ECO:0000256" key="17">
    <source>
        <dbReference type="ARBA" id="ARBA00023136"/>
    </source>
</evidence>
<keyword evidence="7 18" id="KW-0812">Transmembrane</keyword>
<comment type="subcellular location">
    <subcellularLocation>
        <location evidence="1">Cell membrane</location>
        <topology evidence="1">Multi-pass membrane protein</topology>
    </subcellularLocation>
    <subcellularLocation>
        <location evidence="18">Membrane</location>
        <topology evidence="18">Multi-pass membrane protein</topology>
    </subcellularLocation>
</comment>
<keyword evidence="12" id="KW-0460">Magnesium</keyword>
<evidence type="ECO:0000256" key="6">
    <source>
        <dbReference type="ARBA" id="ARBA00022568"/>
    </source>
</evidence>
<keyword evidence="23" id="KW-1185">Reference proteome</keyword>
<keyword evidence="16 18" id="KW-0406">Ion transport</keyword>
<dbReference type="InterPro" id="IPR004014">
    <property type="entry name" value="ATPase_P-typ_cation-transptr_N"/>
</dbReference>
<feature type="domain" description="Cation-transporting P-type ATPase N-terminal" evidence="21">
    <location>
        <begin position="49"/>
        <end position="125"/>
    </location>
</feature>
<dbReference type="SFLD" id="SFLDS00003">
    <property type="entry name" value="Haloacid_Dehalogenase"/>
    <property type="match status" value="1"/>
</dbReference>
<comment type="caution">
    <text evidence="18">Lacks conserved residue(s) required for the propagation of feature annotation.</text>
</comment>
<evidence type="ECO:0000313" key="22">
    <source>
        <dbReference type="Ensembl" id="ENSSHAP00000031137.1"/>
    </source>
</evidence>
<feature type="transmembrane region" description="Helical" evidence="18">
    <location>
        <begin position="416"/>
        <end position="442"/>
    </location>
</feature>
<evidence type="ECO:0000256" key="18">
    <source>
        <dbReference type="RuleBase" id="RU361146"/>
    </source>
</evidence>
<keyword evidence="9 18" id="KW-0547">Nucleotide-binding</keyword>
<dbReference type="FunFam" id="1.20.1110.10:FF:000001">
    <property type="entry name" value="Calcium-transporting ATPase"/>
    <property type="match status" value="1"/>
</dbReference>
<keyword evidence="14" id="KW-1278">Translocase</keyword>
<dbReference type="AlphaFoldDB" id="A0A7N4P0J5"/>
<dbReference type="FunFam" id="2.70.150.10:FF:000001">
    <property type="entry name" value="Calcium-transporting ATPase"/>
    <property type="match status" value="1"/>
</dbReference>
<keyword evidence="8" id="KW-0479">Metal-binding</keyword>
<reference evidence="22" key="2">
    <citation type="submission" date="2025-08" db="UniProtKB">
        <authorList>
            <consortium name="Ensembl"/>
        </authorList>
    </citation>
    <scope>IDENTIFICATION</scope>
</reference>
<keyword evidence="6 18" id="KW-0109">Calcium transport</keyword>
<evidence type="ECO:0000313" key="23">
    <source>
        <dbReference type="Proteomes" id="UP000007648"/>
    </source>
</evidence>
<dbReference type="GO" id="GO:0030165">
    <property type="term" value="F:PDZ domain binding"/>
    <property type="evidence" value="ECO:0007669"/>
    <property type="project" value="TreeGrafter"/>
</dbReference>
<dbReference type="GO" id="GO:0016887">
    <property type="term" value="F:ATP hydrolysis activity"/>
    <property type="evidence" value="ECO:0007669"/>
    <property type="project" value="InterPro"/>
</dbReference>
<evidence type="ECO:0000256" key="10">
    <source>
        <dbReference type="ARBA" id="ARBA00022837"/>
    </source>
</evidence>
<dbReference type="Pfam" id="PF00690">
    <property type="entry name" value="Cation_ATPase_N"/>
    <property type="match status" value="1"/>
</dbReference>
<dbReference type="NCBIfam" id="TIGR01494">
    <property type="entry name" value="ATPase_P-type"/>
    <property type="match status" value="3"/>
</dbReference>
<dbReference type="InterPro" id="IPR023299">
    <property type="entry name" value="ATPase_P-typ_cyto_dom_N"/>
</dbReference>
<dbReference type="GO" id="GO:0005886">
    <property type="term" value="C:plasma membrane"/>
    <property type="evidence" value="ECO:0007669"/>
    <property type="project" value="UniProtKB-SubCell"/>
</dbReference>
<dbReference type="NCBIfam" id="TIGR01517">
    <property type="entry name" value="ATPase-IIB_Ca"/>
    <property type="match status" value="1"/>
</dbReference>
<dbReference type="Gene3D" id="2.70.150.10">
    <property type="entry name" value="Calcium-transporting ATPase, cytoplasmic transduction domain A"/>
    <property type="match status" value="1"/>
</dbReference>
<dbReference type="GO" id="GO:0051480">
    <property type="term" value="P:regulation of cytosolic calcium ion concentration"/>
    <property type="evidence" value="ECO:0007669"/>
    <property type="project" value="TreeGrafter"/>
</dbReference>
<dbReference type="PRINTS" id="PR00119">
    <property type="entry name" value="CATATPASE"/>
</dbReference>
<feature type="compositionally biased region" description="Basic and acidic residues" evidence="20">
    <location>
        <begin position="298"/>
        <end position="307"/>
    </location>
</feature>
<dbReference type="SUPFAM" id="SSF81660">
    <property type="entry name" value="Metal cation-transporting ATPase, ATP-binding domain N"/>
    <property type="match status" value="1"/>
</dbReference>
<dbReference type="InterPro" id="IPR006068">
    <property type="entry name" value="ATPase_P-typ_cation-transptr_C"/>
</dbReference>
<keyword evidence="11 18" id="KW-0067">ATP-binding</keyword>
<evidence type="ECO:0000256" key="11">
    <source>
        <dbReference type="ARBA" id="ARBA00022840"/>
    </source>
</evidence>
<dbReference type="SFLD" id="SFLDF00027">
    <property type="entry name" value="p-type_atpase"/>
    <property type="match status" value="1"/>
</dbReference>
<feature type="transmembrane region" description="Helical" evidence="18">
    <location>
        <begin position="1036"/>
        <end position="1057"/>
    </location>
</feature>
<dbReference type="EC" id="7.2.2.10" evidence="18"/>
<dbReference type="Gene3D" id="3.40.1110.10">
    <property type="entry name" value="Calcium-transporting ATPase, cytoplasmic domain N"/>
    <property type="match status" value="1"/>
</dbReference>
<evidence type="ECO:0000256" key="19">
    <source>
        <dbReference type="SAM" id="Coils"/>
    </source>
</evidence>
<feature type="region of interest" description="Disordered" evidence="20">
    <location>
        <begin position="297"/>
        <end position="356"/>
    </location>
</feature>
<evidence type="ECO:0000256" key="5">
    <source>
        <dbReference type="ARBA" id="ARBA00022553"/>
    </source>
</evidence>
<feature type="transmembrane region" description="Helical" evidence="18">
    <location>
        <begin position="375"/>
        <end position="396"/>
    </location>
</feature>
<evidence type="ECO:0000256" key="9">
    <source>
        <dbReference type="ARBA" id="ARBA00022741"/>
    </source>
</evidence>
<evidence type="ECO:0000256" key="12">
    <source>
        <dbReference type="ARBA" id="ARBA00022842"/>
    </source>
</evidence>
<evidence type="ECO:0000256" key="20">
    <source>
        <dbReference type="SAM" id="MobiDB-lite"/>
    </source>
</evidence>
<dbReference type="PRINTS" id="PR00121">
    <property type="entry name" value="NAKATPASE"/>
</dbReference>
<dbReference type="SUPFAM" id="SSF56784">
    <property type="entry name" value="HAD-like"/>
    <property type="match status" value="1"/>
</dbReference>
<dbReference type="Pfam" id="PF00689">
    <property type="entry name" value="Cation_ATPase_C"/>
    <property type="match status" value="1"/>
</dbReference>
<evidence type="ECO:0000256" key="1">
    <source>
        <dbReference type="ARBA" id="ARBA00004651"/>
    </source>
</evidence>
<dbReference type="Pfam" id="PF08282">
    <property type="entry name" value="Hydrolase_3"/>
    <property type="match status" value="1"/>
</dbReference>
<dbReference type="PANTHER" id="PTHR24093">
    <property type="entry name" value="CATION TRANSPORTING ATPASE"/>
    <property type="match status" value="1"/>
</dbReference>
<dbReference type="SFLD" id="SFLDG00002">
    <property type="entry name" value="C1.7:_P-type_atpase_like"/>
    <property type="match status" value="1"/>
</dbReference>
<dbReference type="CDD" id="cd02081">
    <property type="entry name" value="P-type_ATPase_Ca_PMCA-like"/>
    <property type="match status" value="1"/>
</dbReference>
<feature type="transmembrane region" description="Helical" evidence="18">
    <location>
        <begin position="1004"/>
        <end position="1024"/>
    </location>
</feature>
<keyword evidence="15 18" id="KW-1133">Transmembrane helix</keyword>
<dbReference type="GO" id="GO:0005388">
    <property type="term" value="F:P-type calcium transporter activity"/>
    <property type="evidence" value="ECO:0007669"/>
    <property type="project" value="UniProtKB-EC"/>
</dbReference>
<keyword evidence="3 18" id="KW-0813">Transport</keyword>